<evidence type="ECO:0000313" key="5">
    <source>
        <dbReference type="Proteomes" id="UP000680067"/>
    </source>
</evidence>
<keyword evidence="2 4" id="KW-0560">Oxidoreductase</keyword>
<dbReference type="PRINTS" id="PR00080">
    <property type="entry name" value="SDRFAMILY"/>
</dbReference>
<evidence type="ECO:0000256" key="2">
    <source>
        <dbReference type="ARBA" id="ARBA00023002"/>
    </source>
</evidence>
<evidence type="ECO:0000256" key="1">
    <source>
        <dbReference type="ARBA" id="ARBA00006484"/>
    </source>
</evidence>
<dbReference type="Proteomes" id="UP000680067">
    <property type="component" value="Unassembled WGS sequence"/>
</dbReference>
<proteinExistence type="inferred from homology"/>
<dbReference type="InterPro" id="IPR057326">
    <property type="entry name" value="KR_dom"/>
</dbReference>
<reference evidence="4" key="1">
    <citation type="submission" date="2021-04" db="EMBL/GenBank/DDBJ databases">
        <title>novel species isolated from subtropical streams in China.</title>
        <authorList>
            <person name="Lu H."/>
        </authorList>
    </citation>
    <scope>NUCLEOTIDE SEQUENCE</scope>
    <source>
        <strain evidence="4">LFS511W</strain>
    </source>
</reference>
<name>A0A941DIA0_9BURK</name>
<dbReference type="InterPro" id="IPR002347">
    <property type="entry name" value="SDR_fam"/>
</dbReference>
<dbReference type="SUPFAM" id="SSF51735">
    <property type="entry name" value="NAD(P)-binding Rossmann-fold domains"/>
    <property type="match status" value="1"/>
</dbReference>
<dbReference type="InterPro" id="IPR036291">
    <property type="entry name" value="NAD(P)-bd_dom_sf"/>
</dbReference>
<dbReference type="InterPro" id="IPR020904">
    <property type="entry name" value="Sc_DH/Rdtase_CS"/>
</dbReference>
<dbReference type="GO" id="GO:0004316">
    <property type="term" value="F:3-oxoacyl-[acyl-carrier-protein] reductase (NADPH) activity"/>
    <property type="evidence" value="ECO:0007669"/>
    <property type="project" value="UniProtKB-EC"/>
</dbReference>
<comment type="similarity">
    <text evidence="1">Belongs to the short-chain dehydrogenases/reductases (SDR) family.</text>
</comment>
<dbReference type="AlphaFoldDB" id="A0A941DIA0"/>
<dbReference type="SMART" id="SM00822">
    <property type="entry name" value="PKS_KR"/>
    <property type="match status" value="1"/>
</dbReference>
<dbReference type="Gene3D" id="3.40.50.720">
    <property type="entry name" value="NAD(P)-binding Rossmann-like Domain"/>
    <property type="match status" value="1"/>
</dbReference>
<dbReference type="Pfam" id="PF13561">
    <property type="entry name" value="adh_short_C2"/>
    <property type="match status" value="1"/>
</dbReference>
<dbReference type="PROSITE" id="PS00061">
    <property type="entry name" value="ADH_SHORT"/>
    <property type="match status" value="1"/>
</dbReference>
<dbReference type="NCBIfam" id="NF009466">
    <property type="entry name" value="PRK12826.1-2"/>
    <property type="match status" value="1"/>
</dbReference>
<dbReference type="InterPro" id="IPR050259">
    <property type="entry name" value="SDR"/>
</dbReference>
<sequence>MEQSKWVFVTGGARGIGAGLVRMLVKEGYSVAFTYLSSASTAEALAAECHTADTWCRGFQCDMTDHAAVNALAASLCAEYGSPYALINNAGITRDASLFVMDATRWHEVIRNNLDSVYHTSHALLPHLAENGDACIINISSVTGIKGNPGQSNYAATKAAMIGMTKSMAVELGRFNVRVNVIAPGIIETEMTAGLNDQQLKKLRDLVPLKKLGSTEDIARMAVFLLGQGGRYITGQTFVIDGGMTA</sequence>
<dbReference type="EMBL" id="JAGSPN010000001">
    <property type="protein sequence ID" value="MBR7780554.1"/>
    <property type="molecule type" value="Genomic_DNA"/>
</dbReference>
<dbReference type="EC" id="1.1.1.100" evidence="4"/>
<dbReference type="PANTHER" id="PTHR42879:SF2">
    <property type="entry name" value="3-OXOACYL-[ACYL-CARRIER-PROTEIN] REDUCTASE FABG"/>
    <property type="match status" value="1"/>
</dbReference>
<evidence type="ECO:0000259" key="3">
    <source>
        <dbReference type="SMART" id="SM00822"/>
    </source>
</evidence>
<keyword evidence="5" id="KW-1185">Reference proteome</keyword>
<dbReference type="PRINTS" id="PR00081">
    <property type="entry name" value="GDHRDH"/>
</dbReference>
<accession>A0A941DIA0</accession>
<gene>
    <name evidence="4" type="primary">fabG</name>
    <name evidence="4" type="ORF">KDM89_00245</name>
</gene>
<dbReference type="RefSeq" id="WP_212685962.1">
    <property type="nucleotide sequence ID" value="NZ_JAGSPN010000001.1"/>
</dbReference>
<protein>
    <submittedName>
        <fullName evidence="4">3-oxoacyl-ACP reductase FabG</fullName>
        <ecNumber evidence="4">1.1.1.100</ecNumber>
    </submittedName>
</protein>
<organism evidence="4 5">
    <name type="scientific">Undibacterium luofuense</name>
    <dbReference type="NCBI Taxonomy" id="2828733"/>
    <lineage>
        <taxon>Bacteria</taxon>
        <taxon>Pseudomonadati</taxon>
        <taxon>Pseudomonadota</taxon>
        <taxon>Betaproteobacteria</taxon>
        <taxon>Burkholderiales</taxon>
        <taxon>Oxalobacteraceae</taxon>
        <taxon>Undibacterium</taxon>
    </lineage>
</organism>
<dbReference type="GO" id="GO:0032787">
    <property type="term" value="P:monocarboxylic acid metabolic process"/>
    <property type="evidence" value="ECO:0007669"/>
    <property type="project" value="UniProtKB-ARBA"/>
</dbReference>
<dbReference type="PANTHER" id="PTHR42879">
    <property type="entry name" value="3-OXOACYL-(ACYL-CARRIER-PROTEIN) REDUCTASE"/>
    <property type="match status" value="1"/>
</dbReference>
<comment type="caution">
    <text evidence="4">The sequence shown here is derived from an EMBL/GenBank/DDBJ whole genome shotgun (WGS) entry which is preliminary data.</text>
</comment>
<feature type="domain" description="Ketoreductase" evidence="3">
    <location>
        <begin position="5"/>
        <end position="189"/>
    </location>
</feature>
<dbReference type="FunFam" id="3.40.50.720:FF:000173">
    <property type="entry name" value="3-oxoacyl-[acyl-carrier protein] reductase"/>
    <property type="match status" value="1"/>
</dbReference>
<evidence type="ECO:0000313" key="4">
    <source>
        <dbReference type="EMBL" id="MBR7780554.1"/>
    </source>
</evidence>